<evidence type="ECO:0000256" key="3">
    <source>
        <dbReference type="ARBA" id="ARBA00022837"/>
    </source>
</evidence>
<keyword evidence="4" id="KW-0732">Signal</keyword>
<dbReference type="PANTHER" id="PTHR12143:SF39">
    <property type="entry name" value="SECRETED PROTEIN"/>
    <property type="match status" value="1"/>
</dbReference>
<name>A0A521EXW7_SACCC</name>
<evidence type="ECO:0000256" key="2">
    <source>
        <dbReference type="ARBA" id="ARBA00011245"/>
    </source>
</evidence>
<dbReference type="Proteomes" id="UP000319040">
    <property type="component" value="Unassembled WGS sequence"/>
</dbReference>
<dbReference type="Gene3D" id="1.20.1050.60">
    <property type="entry name" value="alpha-1,2-mannosidase"/>
    <property type="match status" value="1"/>
</dbReference>
<dbReference type="GO" id="GO:0005829">
    <property type="term" value="C:cytosol"/>
    <property type="evidence" value="ECO:0007669"/>
    <property type="project" value="TreeGrafter"/>
</dbReference>
<gene>
    <name evidence="7" type="ORF">SAMN06265379_1122</name>
</gene>
<dbReference type="Gene3D" id="2.70.98.10">
    <property type="match status" value="1"/>
</dbReference>
<dbReference type="AlphaFoldDB" id="A0A521EXW7"/>
<dbReference type="GO" id="GO:0006516">
    <property type="term" value="P:glycoprotein catabolic process"/>
    <property type="evidence" value="ECO:0007669"/>
    <property type="project" value="TreeGrafter"/>
</dbReference>
<dbReference type="InterPro" id="IPR050883">
    <property type="entry name" value="PNGase"/>
</dbReference>
<evidence type="ECO:0000256" key="1">
    <source>
        <dbReference type="ARBA" id="ARBA00001913"/>
    </source>
</evidence>
<dbReference type="Pfam" id="PF07971">
    <property type="entry name" value="Glyco_hydro_92"/>
    <property type="match status" value="1"/>
</dbReference>
<dbReference type="FunFam" id="3.30.2080.10:FF:000001">
    <property type="entry name" value="Alpha-1,2-mannosidase subfamily"/>
    <property type="match status" value="1"/>
</dbReference>
<dbReference type="GO" id="GO:0030246">
    <property type="term" value="F:carbohydrate binding"/>
    <property type="evidence" value="ECO:0007669"/>
    <property type="project" value="InterPro"/>
</dbReference>
<organism evidence="7 8">
    <name type="scientific">Saccharicrinis carchari</name>
    <dbReference type="NCBI Taxonomy" id="1168039"/>
    <lineage>
        <taxon>Bacteria</taxon>
        <taxon>Pseudomonadati</taxon>
        <taxon>Bacteroidota</taxon>
        <taxon>Bacteroidia</taxon>
        <taxon>Marinilabiliales</taxon>
        <taxon>Marinilabiliaceae</taxon>
        <taxon>Saccharicrinis</taxon>
    </lineage>
</organism>
<dbReference type="InterPro" id="IPR012939">
    <property type="entry name" value="Glyco_hydro_92"/>
</dbReference>
<dbReference type="GO" id="GO:0000224">
    <property type="term" value="F:peptide-N4-(N-acetyl-beta-glucosaminyl)asparagine amidase activity"/>
    <property type="evidence" value="ECO:0007669"/>
    <property type="project" value="TreeGrafter"/>
</dbReference>
<feature type="domain" description="Glycosyl hydrolase family 92" evidence="5">
    <location>
        <begin position="275"/>
        <end position="751"/>
    </location>
</feature>
<dbReference type="Gene3D" id="1.20.1610.10">
    <property type="entry name" value="alpha-1,2-mannosidases domains"/>
    <property type="match status" value="1"/>
</dbReference>
<dbReference type="PROSITE" id="PS51257">
    <property type="entry name" value="PROKAR_LIPOPROTEIN"/>
    <property type="match status" value="1"/>
</dbReference>
<dbReference type="Pfam" id="PF17678">
    <property type="entry name" value="Glyco_hydro_92N"/>
    <property type="match status" value="1"/>
</dbReference>
<keyword evidence="3" id="KW-0106">Calcium</keyword>
<dbReference type="GO" id="GO:0005975">
    <property type="term" value="P:carbohydrate metabolic process"/>
    <property type="evidence" value="ECO:0007669"/>
    <property type="project" value="InterPro"/>
</dbReference>
<accession>A0A521EXW7</accession>
<dbReference type="Gene3D" id="3.30.2080.10">
    <property type="entry name" value="GH92 mannosidase domain"/>
    <property type="match status" value="1"/>
</dbReference>
<comment type="subunit">
    <text evidence="2">Monomer.</text>
</comment>
<evidence type="ECO:0000313" key="8">
    <source>
        <dbReference type="Proteomes" id="UP000319040"/>
    </source>
</evidence>
<dbReference type="OrthoDB" id="9762711at2"/>
<dbReference type="InterPro" id="IPR041371">
    <property type="entry name" value="GH92_N"/>
</dbReference>
<evidence type="ECO:0000256" key="4">
    <source>
        <dbReference type="SAM" id="SignalP"/>
    </source>
</evidence>
<protein>
    <submittedName>
        <fullName evidence="7">Alpha-1,2-mannosidase, putative</fullName>
    </submittedName>
</protein>
<sequence length="760" mass="86168">MVIKNIGRYILGVGLFLSAACSMVDSDNNFNKDNNKNLLQYVDPFIGTGFHGHTFPGAVVPHGRVQLSPDTHLFGWEASSGYHYDDTTLYGFSHTHLSGTGIGDMGDFLFLPFTGSFPDKKPTGHFSHENESAQPGYYQVKVQPWNINAELSATKRTGWHKYTFPQQDEACVMIDLSHILQSDWGHHLVESEIALLDEHTVIGYRLTSGWAANDPVWFRCVFDKPILNHQIRVNNEVFNGKEAEGKDLKLYLSFGRLDKALNASVGISAVDVAGAEQNLSELSTYTSIDQVVQAAQKEWRSELEKVTIETDNQAVLINFYTAMYHSKIAPMLYSDLDGRYRGMDQEIHQSDGKEHYTVYSLWDVFRSWYPLMTIIEPERARDWGYDLLDHQEKGGLLPKWPLNGNYTGTMVGYPAVAILADAMQKGLLDSIPDKLLAAAVKSSQWNPVFKEKHKGTRAENVMPEHIYYKEKMGYVPVDKCTESVSYGLEMAYYDWCIAVMAELVGDAELSGQYYEKGKAYEYYFDSQTQFMRGKKADGSWDENFNPRFSDHLKSEFVEGNAWQWTPFVPHAINELGQLMGGKENLGIWLDSLFTTSSVIEGDNASADITGLIGQYAHGNEPSHHVPYMYQFSDRPWRTQEVLDSILYHFYKPTPEGIIGNEDCGQMSAWYVLNALGIYQVTPGRDEFRIGRPIIDKARLAIGDGFFTISVINNSLHNKYVQKVELNGKKLESQTFSYDDFKDGGELKIYMSEKKIINWIN</sequence>
<feature type="chain" id="PRO_5021885988" evidence="4">
    <location>
        <begin position="20"/>
        <end position="760"/>
    </location>
</feature>
<feature type="signal peptide" evidence="4">
    <location>
        <begin position="1"/>
        <end position="19"/>
    </location>
</feature>
<evidence type="ECO:0000259" key="6">
    <source>
        <dbReference type="Pfam" id="PF17678"/>
    </source>
</evidence>
<dbReference type="EMBL" id="FXTB01000012">
    <property type="protein sequence ID" value="SMO88784.1"/>
    <property type="molecule type" value="Genomic_DNA"/>
</dbReference>
<evidence type="ECO:0000313" key="7">
    <source>
        <dbReference type="EMBL" id="SMO88784.1"/>
    </source>
</evidence>
<keyword evidence="8" id="KW-1185">Reference proteome</keyword>
<dbReference type="NCBIfam" id="TIGR01180">
    <property type="entry name" value="aman2_put"/>
    <property type="match status" value="1"/>
</dbReference>
<dbReference type="RefSeq" id="WP_142534577.1">
    <property type="nucleotide sequence ID" value="NZ_FXTB01000012.1"/>
</dbReference>
<dbReference type="SUPFAM" id="SSF48208">
    <property type="entry name" value="Six-hairpin glycosidases"/>
    <property type="match status" value="1"/>
</dbReference>
<dbReference type="InterPro" id="IPR008928">
    <property type="entry name" value="6-hairpin_glycosidase_sf"/>
</dbReference>
<feature type="domain" description="Glycosyl hydrolase family 92 N-terminal" evidence="6">
    <location>
        <begin position="41"/>
        <end position="268"/>
    </location>
</feature>
<reference evidence="7 8" key="1">
    <citation type="submission" date="2017-05" db="EMBL/GenBank/DDBJ databases">
        <authorList>
            <person name="Varghese N."/>
            <person name="Submissions S."/>
        </authorList>
    </citation>
    <scope>NUCLEOTIDE SEQUENCE [LARGE SCALE GENOMIC DNA]</scope>
    <source>
        <strain evidence="7 8">DSM 27040</strain>
    </source>
</reference>
<proteinExistence type="predicted"/>
<dbReference type="InterPro" id="IPR005887">
    <property type="entry name" value="GH92_a_mannosidase_put"/>
</dbReference>
<dbReference type="InterPro" id="IPR014718">
    <property type="entry name" value="GH-type_carb-bd"/>
</dbReference>
<evidence type="ECO:0000259" key="5">
    <source>
        <dbReference type="Pfam" id="PF07971"/>
    </source>
</evidence>
<dbReference type="PANTHER" id="PTHR12143">
    <property type="entry name" value="PEPTIDE N-GLYCANASE PNGASE -RELATED"/>
    <property type="match status" value="1"/>
</dbReference>
<comment type="cofactor">
    <cofactor evidence="1">
        <name>Ca(2+)</name>
        <dbReference type="ChEBI" id="CHEBI:29108"/>
    </cofactor>
</comment>